<reference evidence="4" key="1">
    <citation type="journal article" date="2019" name="Int. J. Syst. Evol. Microbiol.">
        <title>The Global Catalogue of Microorganisms (GCM) 10K type strain sequencing project: providing services to taxonomists for standard genome sequencing and annotation.</title>
        <authorList>
            <consortium name="The Broad Institute Genomics Platform"/>
            <consortium name="The Broad Institute Genome Sequencing Center for Infectious Disease"/>
            <person name="Wu L."/>
            <person name="Ma J."/>
        </authorList>
    </citation>
    <scope>NUCLEOTIDE SEQUENCE [LARGE SCALE GENOMIC DNA]</scope>
    <source>
        <strain evidence="4">TISTR 1858</strain>
    </source>
</reference>
<dbReference type="RefSeq" id="WP_379560901.1">
    <property type="nucleotide sequence ID" value="NZ_JBHUMX010000013.1"/>
</dbReference>
<keyword evidence="2" id="KW-1133">Transmembrane helix</keyword>
<organism evidence="3 4">
    <name type="scientific">Oceanobacillus kapialis</name>
    <dbReference type="NCBI Taxonomy" id="481353"/>
    <lineage>
        <taxon>Bacteria</taxon>
        <taxon>Bacillati</taxon>
        <taxon>Bacillota</taxon>
        <taxon>Bacilli</taxon>
        <taxon>Bacillales</taxon>
        <taxon>Bacillaceae</taxon>
        <taxon>Oceanobacillus</taxon>
    </lineage>
</organism>
<dbReference type="SUPFAM" id="SSF48452">
    <property type="entry name" value="TPR-like"/>
    <property type="match status" value="1"/>
</dbReference>
<accession>A0ABW5PXX2</accession>
<dbReference type="PROSITE" id="PS50005">
    <property type="entry name" value="TPR"/>
    <property type="match status" value="1"/>
</dbReference>
<dbReference type="InterPro" id="IPR019734">
    <property type="entry name" value="TPR_rpt"/>
</dbReference>
<feature type="repeat" description="TPR" evidence="1">
    <location>
        <begin position="71"/>
        <end position="104"/>
    </location>
</feature>
<proteinExistence type="predicted"/>
<protein>
    <submittedName>
        <fullName evidence="3">Zinc ribbon domain-containing protein</fullName>
    </submittedName>
</protein>
<name>A0ABW5PXX2_9BACI</name>
<keyword evidence="4" id="KW-1185">Reference proteome</keyword>
<keyword evidence="1" id="KW-0802">TPR repeat</keyword>
<comment type="caution">
    <text evidence="3">The sequence shown here is derived from an EMBL/GenBank/DDBJ whole genome shotgun (WGS) entry which is preliminary data.</text>
</comment>
<dbReference type="SMART" id="SM00028">
    <property type="entry name" value="TPR"/>
    <property type="match status" value="1"/>
</dbReference>
<keyword evidence="2" id="KW-0472">Membrane</keyword>
<evidence type="ECO:0000256" key="2">
    <source>
        <dbReference type="SAM" id="Phobius"/>
    </source>
</evidence>
<keyword evidence="2" id="KW-0812">Transmembrane</keyword>
<sequence>MLHCPYCGSSINSDEHFCITCGKKLPPDINERLHTPKKFNKFWLFPLSVLFIMLVFSGILYLILENKSNEAQKLYTQGEEHVLQGEYAEAKEAFEKALEYKPHFDQATLSLNFMNKALQAESSLEDATKLMEEEKYQEALSLINDTESDLNIFNGPGVNQLITDIGATRNHVKLEQIENVLDKESNIDELKILLWDAEAIDSPEAATITENIRGQIIDYTFTKASEQLNDKQFSDAQLIVEDGLKYAPDSEKLQSLKTTIDKEQVAFETAQQQRIEQAMSTAEEERQLNETDAIDLIEVDLSKDEQGKLVVQGKVKSVATIPVNSILVNYSLETKDGNEVLTNEVFVYPDKLYPGETGNFEYTHFDIDEEGKNLDIKVNKMTWYTD</sequence>
<evidence type="ECO:0000313" key="4">
    <source>
        <dbReference type="Proteomes" id="UP001597451"/>
    </source>
</evidence>
<evidence type="ECO:0000313" key="3">
    <source>
        <dbReference type="EMBL" id="MFD2628213.1"/>
    </source>
</evidence>
<gene>
    <name evidence="3" type="ORF">ACFSUN_05395</name>
</gene>
<dbReference type="Proteomes" id="UP001597451">
    <property type="component" value="Unassembled WGS sequence"/>
</dbReference>
<feature type="transmembrane region" description="Helical" evidence="2">
    <location>
        <begin position="42"/>
        <end position="64"/>
    </location>
</feature>
<dbReference type="EMBL" id="JBHUMX010000013">
    <property type="protein sequence ID" value="MFD2628213.1"/>
    <property type="molecule type" value="Genomic_DNA"/>
</dbReference>
<evidence type="ECO:0000256" key="1">
    <source>
        <dbReference type="PROSITE-ProRule" id="PRU00339"/>
    </source>
</evidence>
<dbReference type="InterPro" id="IPR011990">
    <property type="entry name" value="TPR-like_helical_dom_sf"/>
</dbReference>
<dbReference type="Gene3D" id="1.25.40.10">
    <property type="entry name" value="Tetratricopeptide repeat domain"/>
    <property type="match status" value="1"/>
</dbReference>